<dbReference type="PANTHER" id="PTHR36485:SF1">
    <property type="entry name" value="TRANSMEMBRANE PROTEIN"/>
    <property type="match status" value="1"/>
</dbReference>
<name>A0A4D6MXW9_VIGUN</name>
<dbReference type="GO" id="GO:0016757">
    <property type="term" value="F:glycosyltransferase activity"/>
    <property type="evidence" value="ECO:0007669"/>
    <property type="project" value="UniProtKB-KW"/>
</dbReference>
<protein>
    <submittedName>
        <fullName evidence="2">Phosphatidylinositol N-acetylglucosaminyltransferase subunit Y</fullName>
    </submittedName>
</protein>
<gene>
    <name evidence="2" type="ORF">DEO72_LG8g2773</name>
</gene>
<keyword evidence="3" id="KW-1185">Reference proteome</keyword>
<feature type="transmembrane region" description="Helical" evidence="1">
    <location>
        <begin position="12"/>
        <end position="34"/>
    </location>
</feature>
<evidence type="ECO:0000313" key="3">
    <source>
        <dbReference type="Proteomes" id="UP000501690"/>
    </source>
</evidence>
<keyword evidence="1" id="KW-0472">Membrane</keyword>
<keyword evidence="1" id="KW-0812">Transmembrane</keyword>
<sequence length="53" mass="6113">MRWLASFDERKLWGCLFLPIGSVFFVGYFFVAVISKLLPPSHVPLISALQNDW</sequence>
<dbReference type="AlphaFoldDB" id="A0A4D6MXW9"/>
<evidence type="ECO:0000256" key="1">
    <source>
        <dbReference type="SAM" id="Phobius"/>
    </source>
</evidence>
<keyword evidence="2" id="KW-0328">Glycosyltransferase</keyword>
<organism evidence="2 3">
    <name type="scientific">Vigna unguiculata</name>
    <name type="common">Cowpea</name>
    <dbReference type="NCBI Taxonomy" id="3917"/>
    <lineage>
        <taxon>Eukaryota</taxon>
        <taxon>Viridiplantae</taxon>
        <taxon>Streptophyta</taxon>
        <taxon>Embryophyta</taxon>
        <taxon>Tracheophyta</taxon>
        <taxon>Spermatophyta</taxon>
        <taxon>Magnoliopsida</taxon>
        <taxon>eudicotyledons</taxon>
        <taxon>Gunneridae</taxon>
        <taxon>Pentapetalae</taxon>
        <taxon>rosids</taxon>
        <taxon>fabids</taxon>
        <taxon>Fabales</taxon>
        <taxon>Fabaceae</taxon>
        <taxon>Papilionoideae</taxon>
        <taxon>50 kb inversion clade</taxon>
        <taxon>NPAAA clade</taxon>
        <taxon>indigoferoid/millettioid clade</taxon>
        <taxon>Phaseoleae</taxon>
        <taxon>Vigna</taxon>
    </lineage>
</organism>
<dbReference type="PANTHER" id="PTHR36485">
    <property type="entry name" value="OS01G0939000 PROTEIN"/>
    <property type="match status" value="1"/>
</dbReference>
<proteinExistence type="predicted"/>
<accession>A0A4D6MXW9</accession>
<dbReference type="EMBL" id="CP039352">
    <property type="protein sequence ID" value="QCE04735.1"/>
    <property type="molecule type" value="Genomic_DNA"/>
</dbReference>
<reference evidence="2 3" key="1">
    <citation type="submission" date="2019-04" db="EMBL/GenBank/DDBJ databases">
        <title>An improved genome assembly and genetic linkage map for asparagus bean, Vigna unguiculata ssp. sesquipedialis.</title>
        <authorList>
            <person name="Xia Q."/>
            <person name="Zhang R."/>
            <person name="Dong Y."/>
        </authorList>
    </citation>
    <scope>NUCLEOTIDE SEQUENCE [LARGE SCALE GENOMIC DNA]</scope>
    <source>
        <tissue evidence="2">Leaf</tissue>
    </source>
</reference>
<keyword evidence="1" id="KW-1133">Transmembrane helix</keyword>
<dbReference type="Proteomes" id="UP000501690">
    <property type="component" value="Linkage Group LG8"/>
</dbReference>
<keyword evidence="2" id="KW-0808">Transferase</keyword>
<evidence type="ECO:0000313" key="2">
    <source>
        <dbReference type="EMBL" id="QCE04735.1"/>
    </source>
</evidence>